<dbReference type="STRING" id="93625.A0A409XN40"/>
<comment type="caution">
    <text evidence="3">The sequence shown here is derived from an EMBL/GenBank/DDBJ whole genome shotgun (WGS) entry which is preliminary data.</text>
</comment>
<feature type="compositionally biased region" description="Basic and acidic residues" evidence="1">
    <location>
        <begin position="1032"/>
        <end position="1041"/>
    </location>
</feature>
<organism evidence="3 4">
    <name type="scientific">Psilocybe cyanescens</name>
    <dbReference type="NCBI Taxonomy" id="93625"/>
    <lineage>
        <taxon>Eukaryota</taxon>
        <taxon>Fungi</taxon>
        <taxon>Dikarya</taxon>
        <taxon>Basidiomycota</taxon>
        <taxon>Agaricomycotina</taxon>
        <taxon>Agaricomycetes</taxon>
        <taxon>Agaricomycetidae</taxon>
        <taxon>Agaricales</taxon>
        <taxon>Agaricineae</taxon>
        <taxon>Strophariaceae</taxon>
        <taxon>Psilocybe</taxon>
    </lineage>
</organism>
<accession>A0A409XN40</accession>
<feature type="domain" description="BRCT" evidence="2">
    <location>
        <begin position="547"/>
        <end position="622"/>
    </location>
</feature>
<feature type="compositionally biased region" description="Basic and acidic residues" evidence="1">
    <location>
        <begin position="794"/>
        <end position="815"/>
    </location>
</feature>
<protein>
    <recommendedName>
        <fullName evidence="2">BRCT domain-containing protein</fullName>
    </recommendedName>
</protein>
<dbReference type="GO" id="GO:0006302">
    <property type="term" value="P:double-strand break repair"/>
    <property type="evidence" value="ECO:0007669"/>
    <property type="project" value="TreeGrafter"/>
</dbReference>
<feature type="compositionally biased region" description="Low complexity" evidence="1">
    <location>
        <begin position="41"/>
        <end position="51"/>
    </location>
</feature>
<feature type="compositionally biased region" description="Basic and acidic residues" evidence="1">
    <location>
        <begin position="1190"/>
        <end position="1211"/>
    </location>
</feature>
<dbReference type="GO" id="GO:1990683">
    <property type="term" value="P:DNA double-strand break attachment to nuclear envelope"/>
    <property type="evidence" value="ECO:0007669"/>
    <property type="project" value="TreeGrafter"/>
</dbReference>
<feature type="compositionally biased region" description="Acidic residues" evidence="1">
    <location>
        <begin position="411"/>
        <end position="420"/>
    </location>
</feature>
<dbReference type="Proteomes" id="UP000283269">
    <property type="component" value="Unassembled WGS sequence"/>
</dbReference>
<reference evidence="3 4" key="1">
    <citation type="journal article" date="2018" name="Evol. Lett.">
        <title>Horizontal gene cluster transfer increased hallucinogenic mushroom diversity.</title>
        <authorList>
            <person name="Reynolds H.T."/>
            <person name="Vijayakumar V."/>
            <person name="Gluck-Thaler E."/>
            <person name="Korotkin H.B."/>
            <person name="Matheny P.B."/>
            <person name="Slot J.C."/>
        </authorList>
    </citation>
    <scope>NUCLEOTIDE SEQUENCE [LARGE SCALE GENOMIC DNA]</scope>
    <source>
        <strain evidence="3 4">2631</strain>
    </source>
</reference>
<dbReference type="CDD" id="cd18432">
    <property type="entry name" value="BRCT_PAXIP1_rpt6_like"/>
    <property type="match status" value="1"/>
</dbReference>
<feature type="region of interest" description="Disordered" evidence="1">
    <location>
        <begin position="1660"/>
        <end position="1717"/>
    </location>
</feature>
<feature type="compositionally biased region" description="Acidic residues" evidence="1">
    <location>
        <begin position="698"/>
        <end position="719"/>
    </location>
</feature>
<feature type="compositionally biased region" description="Acidic residues" evidence="1">
    <location>
        <begin position="1274"/>
        <end position="1291"/>
    </location>
</feature>
<dbReference type="CDD" id="cd18436">
    <property type="entry name" value="BRCT_BRC1_like_rpt2"/>
    <property type="match status" value="1"/>
</dbReference>
<proteinExistence type="predicted"/>
<feature type="compositionally biased region" description="Acidic residues" evidence="1">
    <location>
        <begin position="1223"/>
        <end position="1241"/>
    </location>
</feature>
<dbReference type="Pfam" id="PF16589">
    <property type="entry name" value="BRCT_2"/>
    <property type="match status" value="1"/>
</dbReference>
<feature type="domain" description="BRCT" evidence="2">
    <location>
        <begin position="1736"/>
        <end position="1804"/>
    </location>
</feature>
<feature type="compositionally biased region" description="Acidic residues" evidence="1">
    <location>
        <begin position="1163"/>
        <end position="1184"/>
    </location>
</feature>
<feature type="compositionally biased region" description="Pro residues" evidence="1">
    <location>
        <begin position="1051"/>
        <end position="1060"/>
    </location>
</feature>
<feature type="compositionally biased region" description="Basic and acidic residues" evidence="1">
    <location>
        <begin position="438"/>
        <end position="452"/>
    </location>
</feature>
<dbReference type="SUPFAM" id="SSF52113">
    <property type="entry name" value="BRCT domain"/>
    <property type="match status" value="3"/>
</dbReference>
<dbReference type="Pfam" id="PF12738">
    <property type="entry name" value="PTCB-BRCT"/>
    <property type="match status" value="1"/>
</dbReference>
<dbReference type="GO" id="GO:0005634">
    <property type="term" value="C:nucleus"/>
    <property type="evidence" value="ECO:0007669"/>
    <property type="project" value="TreeGrafter"/>
</dbReference>
<feature type="compositionally biased region" description="Pro residues" evidence="1">
    <location>
        <begin position="1252"/>
        <end position="1262"/>
    </location>
</feature>
<feature type="domain" description="BRCT" evidence="2">
    <location>
        <begin position="140"/>
        <end position="223"/>
    </location>
</feature>
<evidence type="ECO:0000256" key="1">
    <source>
        <dbReference type="SAM" id="MobiDB-lite"/>
    </source>
</evidence>
<feature type="compositionally biased region" description="Basic and acidic residues" evidence="1">
    <location>
        <begin position="251"/>
        <end position="260"/>
    </location>
</feature>
<dbReference type="InterPro" id="IPR053036">
    <property type="entry name" value="CellCycle_DNARepair_Reg"/>
</dbReference>
<dbReference type="InParanoid" id="A0A409XN40"/>
<dbReference type="EMBL" id="NHYD01001079">
    <property type="protein sequence ID" value="PPQ92154.1"/>
    <property type="molecule type" value="Genomic_DNA"/>
</dbReference>
<feature type="compositionally biased region" description="Acidic residues" evidence="1">
    <location>
        <begin position="1365"/>
        <end position="1377"/>
    </location>
</feature>
<feature type="compositionally biased region" description="Basic and acidic residues" evidence="1">
    <location>
        <begin position="1093"/>
        <end position="1102"/>
    </location>
</feature>
<feature type="region of interest" description="Disordered" evidence="1">
    <location>
        <begin position="674"/>
        <end position="1610"/>
    </location>
</feature>
<feature type="compositionally biased region" description="Basic and acidic residues" evidence="1">
    <location>
        <begin position="421"/>
        <end position="431"/>
    </location>
</feature>
<feature type="compositionally biased region" description="Low complexity" evidence="1">
    <location>
        <begin position="734"/>
        <end position="747"/>
    </location>
</feature>
<dbReference type="InterPro" id="IPR036420">
    <property type="entry name" value="BRCT_dom_sf"/>
</dbReference>
<feature type="region of interest" description="Disordered" evidence="1">
    <location>
        <begin position="248"/>
        <end position="281"/>
    </location>
</feature>
<dbReference type="InterPro" id="IPR001357">
    <property type="entry name" value="BRCT_dom"/>
</dbReference>
<feature type="compositionally biased region" description="Low complexity" evidence="1">
    <location>
        <begin position="1110"/>
        <end position="1119"/>
    </location>
</feature>
<dbReference type="Pfam" id="PF16770">
    <property type="entry name" value="RTT107_BRCT_5"/>
    <property type="match status" value="1"/>
</dbReference>
<dbReference type="CDD" id="cd17743">
    <property type="entry name" value="BRCT_BRC1_like_rpt5"/>
    <property type="match status" value="1"/>
</dbReference>
<feature type="compositionally biased region" description="Basic and acidic residues" evidence="1">
    <location>
        <begin position="720"/>
        <end position="732"/>
    </location>
</feature>
<feature type="compositionally biased region" description="Low complexity" evidence="1">
    <location>
        <begin position="1553"/>
        <end position="1576"/>
    </location>
</feature>
<feature type="compositionally biased region" description="Low complexity" evidence="1">
    <location>
        <begin position="1324"/>
        <end position="1344"/>
    </location>
</feature>
<feature type="region of interest" description="Disordered" evidence="1">
    <location>
        <begin position="408"/>
        <end position="489"/>
    </location>
</feature>
<dbReference type="Gene3D" id="3.40.50.10190">
    <property type="entry name" value="BRCT domain"/>
    <property type="match status" value="4"/>
</dbReference>
<keyword evidence="4" id="KW-1185">Reference proteome</keyword>
<feature type="compositionally biased region" description="Acidic residues" evidence="1">
    <location>
        <begin position="849"/>
        <end position="874"/>
    </location>
</feature>
<name>A0A409XN40_PSICY</name>
<feature type="compositionally biased region" description="Acidic residues" evidence="1">
    <location>
        <begin position="772"/>
        <end position="782"/>
    </location>
</feature>
<evidence type="ECO:0000259" key="2">
    <source>
        <dbReference type="PROSITE" id="PS50172"/>
    </source>
</evidence>
<feature type="compositionally biased region" description="Basic residues" evidence="1">
    <location>
        <begin position="834"/>
        <end position="846"/>
    </location>
</feature>
<dbReference type="PANTHER" id="PTHR47667:SF1">
    <property type="entry name" value="REGULATOR OF TY1 TRANSPOSITION PROTEIN 107"/>
    <property type="match status" value="1"/>
</dbReference>
<dbReference type="PANTHER" id="PTHR47667">
    <property type="entry name" value="REGULATOR OF TY1 TRANSPOSITION PROTEIN 107"/>
    <property type="match status" value="1"/>
</dbReference>
<dbReference type="GO" id="GO:0035361">
    <property type="term" value="C:Cul8-RING ubiquitin ligase complex"/>
    <property type="evidence" value="ECO:0007669"/>
    <property type="project" value="TreeGrafter"/>
</dbReference>
<feature type="region of interest" description="Disordered" evidence="1">
    <location>
        <begin position="32"/>
        <end position="71"/>
    </location>
</feature>
<feature type="compositionally biased region" description="Basic residues" evidence="1">
    <location>
        <begin position="1452"/>
        <end position="1468"/>
    </location>
</feature>
<evidence type="ECO:0000313" key="3">
    <source>
        <dbReference type="EMBL" id="PPQ92154.1"/>
    </source>
</evidence>
<gene>
    <name evidence="3" type="ORF">CVT25_008779</name>
</gene>
<evidence type="ECO:0000313" key="4">
    <source>
        <dbReference type="Proteomes" id="UP000283269"/>
    </source>
</evidence>
<dbReference type="PROSITE" id="PS50172">
    <property type="entry name" value="BRCT"/>
    <property type="match status" value="3"/>
</dbReference>
<sequence>MSLFATTVYHISPSLPPTLIANLDALLQANGGTRAIPHPLPGSSPSSPSHPAAKDTPAQDAKAPAPSPTKDPALAIVVSDSLRFPGWEDIALRRAQEAGSGVPDAVTGEERRSVDVVTPRWVERSVVLGKLQHPSHYSADPAALFSGIVASATASLPPADTLTLSAGIPALGGQWRAALTREVTHLFALHADSAEYATAMHFKPDTGVKVLLPHWFDDSVRMGVRGLEEAGYEWPDPRVLRVGPDALLGSQKDKNKEKQKQKAGSGLTSSQDEHPTEIDEEKARIKRNLYITAARFTPAMGRAAPPSDADLALVLGAPPASSNANVNVDADTSGMLVVPASSLLPALTASTANPAQPTTTAIATNNNVNINVWQGRRILLSRTLQLTGARRASVQAGIERAGGVVVRYEGDGDEGDGEEQEAAHAQEDQQGKEGAGGGEKEKEKVGTGEGEKNAAGQQKEQENATDAGARTPTRTLSRQERRRRRREAEKVPECDVLVTRWREGRGYVQAVRTHKLIGTLAWLFHVQACGVLSHPMNQLLHYPVPKRRIEGFYHHVITVTNYTGEAREYIKKLVFAMGATFTPSMSGQNTVLVAAYTSGTKAAKAASWSIPIVNHTWLEDCFIAWRNLTPAHAKYILFAPGDDWSRRLGERGVSVGVRNGISGGWGGVARVGKSREEGDVAVIEEEEEERELGRIEQEAEELAEEWDELGNSEDDEAEEARERQRAQEKEQEQEQQQQREGAGAEAGMELQPPNGTAESMEQVVDDLVGGDMDMDVDMEEEVQASTPSKNPKSTSKETPKSASKDKTKGKGKERVGGGPSASSPVKPTYVPASKKSKAKTNGKKKGVVSDDEVEGGVEEEESGGEEKDVEEDEMPANVKAKAKSDSKLKPKQKATSTTAKSKSKPMPEPESVTESESEPEKDVEYQEDEDLPVPVKKTTAKTKSRREQPPASSSGESEVEGAMDVDTDADLPPAPRSPTKSMSKSKSKEGKAKGSKQATNGKASKRVQSSDDEAAEEPPVPATKKKPLARRLTVELEKRADQTPAKHAPAPATPAAPTPAPVVQVSATTSTPGGGLLNRVKGDARTRIRKKKPGQEKKRDVYVESESEPEVAVPDVVVAQKDIAKAKGKGKAKAKESDKPPPKANAKVAAKTGKSKKSKTALSEEEEEEEEERIVESEDDEEEVAVVRSSKADSKSKAKDKGKGKAAEKAPAKTRGKKAAVSSEEEHEEEHADTEEEEEEAPPPKKRAKKPSTPPPPPPPPKARSKPLRVYSTAEEDVDDDVEEEEEDSDDGLPVNPFMLSKAEQRAKEKEKEKATAKSKASKSKSTPAAKSKSAKSTTNAAATLTNGKSKAKPTAKKAATPSDTEPEVDEEEEEEEPPRRKGAKGGPSPPKRVLSVLMPSLDLSPSRGKTGKGKEKESSSVVVKGKGKGKKVVEMSSEEEEEEERPAAKPPKAKASAKAKSSSKPKKTTAPPPREPASSENESEEEDEVSLLVSPRTSRALVRTESIRAVAGQASASAATPSRSAAAASTSISAAMKGKKSKTATSANVNISATASTSKAISTSTKSKPKTTTAVPPAPEPMDVDVDSISMSTVGPSMTLPRRNAAAEATQRLHETIMPDLVHYESQVKKARRASSHANSAFALADEMDVRVNGVSEKRKKVVEDDEDESAGGASAEGGGKTKRRRISDVAGTGPTKKGKSKVGASAGDDDDMDVDQSLPGHGIVIMTTQVTLADDVVRALSKLGIKTTARASECTHLLAPHVVRTEKFLCALASRAPWVLQDKWAIDSAKAKKVLPEKDFILKDKSGENKYGVNLVQALKRAKDFIENGGLLAGHTFYLTPKVPVDAKLLKNVVVACGGQVTSQTPTLRIINAAPSTRHVISCKEDIAIWRPLTSSRTVNIYTQELILTGVLKQEMEWDKEEYFVQGSY</sequence>
<feature type="compositionally biased region" description="Acidic residues" evidence="1">
    <location>
        <begin position="957"/>
        <end position="969"/>
    </location>
</feature>
<dbReference type="OrthoDB" id="342264at2759"/>
<feature type="compositionally biased region" description="Basic and acidic residues" evidence="1">
    <location>
        <begin position="271"/>
        <end position="281"/>
    </location>
</feature>
<feature type="compositionally biased region" description="Low complexity" evidence="1">
    <location>
        <begin position="1510"/>
        <end position="1536"/>
    </location>
</feature>
<dbReference type="SMART" id="SM00292">
    <property type="entry name" value="BRCT"/>
    <property type="match status" value="5"/>
</dbReference>
<feature type="compositionally biased region" description="Basic and acidic residues" evidence="1">
    <location>
        <begin position="1303"/>
        <end position="1316"/>
    </location>
</feature>